<comment type="caution">
    <text evidence="2">The sequence shown here is derived from an EMBL/GenBank/DDBJ whole genome shotgun (WGS) entry which is preliminary data.</text>
</comment>
<gene>
    <name evidence="2" type="ORF">GCM10023335_21300</name>
</gene>
<feature type="region of interest" description="Disordered" evidence="1">
    <location>
        <begin position="65"/>
        <end position="112"/>
    </location>
</feature>
<evidence type="ECO:0000313" key="2">
    <source>
        <dbReference type="EMBL" id="GAA5004830.1"/>
    </source>
</evidence>
<keyword evidence="3" id="KW-1185">Reference proteome</keyword>
<evidence type="ECO:0000256" key="1">
    <source>
        <dbReference type="SAM" id="MobiDB-lite"/>
    </source>
</evidence>
<evidence type="ECO:0000313" key="3">
    <source>
        <dbReference type="Proteomes" id="UP001501759"/>
    </source>
</evidence>
<dbReference type="EMBL" id="BAABKB010000004">
    <property type="protein sequence ID" value="GAA5004830.1"/>
    <property type="molecule type" value="Genomic_DNA"/>
</dbReference>
<feature type="region of interest" description="Disordered" evidence="1">
    <location>
        <begin position="13"/>
        <end position="38"/>
    </location>
</feature>
<name>A0ABP9IP47_9ACTN</name>
<proteinExistence type="predicted"/>
<accession>A0ABP9IP47</accession>
<protein>
    <submittedName>
        <fullName evidence="2">Uncharacterized protein</fullName>
    </submittedName>
</protein>
<dbReference type="Proteomes" id="UP001501759">
    <property type="component" value="Unassembled WGS sequence"/>
</dbReference>
<reference evidence="3" key="1">
    <citation type="journal article" date="2019" name="Int. J. Syst. Evol. Microbiol.">
        <title>The Global Catalogue of Microorganisms (GCM) 10K type strain sequencing project: providing services to taxonomists for standard genome sequencing and annotation.</title>
        <authorList>
            <consortium name="The Broad Institute Genomics Platform"/>
            <consortium name="The Broad Institute Genome Sequencing Center for Infectious Disease"/>
            <person name="Wu L."/>
            <person name="Ma J."/>
        </authorList>
    </citation>
    <scope>NUCLEOTIDE SEQUENCE [LARGE SCALE GENOMIC DNA]</scope>
    <source>
        <strain evidence="3">JCM 18409</strain>
    </source>
</reference>
<sequence length="112" mass="11693">MVFGRSGEVLLERRTRGYGGRNGEQLPGACTQNPAAGRGDARALWPMRAIPRTGLPQALHLVDTLSDRPSGWPDTPSAQRSGPGAGLRGPRCAAEKIRHGGVGKPDDAAVTG</sequence>
<organism evidence="2 3">
    <name type="scientific">Streptomyces siamensis</name>
    <dbReference type="NCBI Taxonomy" id="1274986"/>
    <lineage>
        <taxon>Bacteria</taxon>
        <taxon>Bacillati</taxon>
        <taxon>Actinomycetota</taxon>
        <taxon>Actinomycetes</taxon>
        <taxon>Kitasatosporales</taxon>
        <taxon>Streptomycetaceae</taxon>
        <taxon>Streptomyces</taxon>
    </lineage>
</organism>